<reference evidence="1 2" key="1">
    <citation type="journal article" date="2019" name="Sci. Rep.">
        <title>Orb-weaving spider Araneus ventricosus genome elucidates the spidroin gene catalogue.</title>
        <authorList>
            <person name="Kono N."/>
            <person name="Nakamura H."/>
            <person name="Ohtoshi R."/>
            <person name="Moran D.A.P."/>
            <person name="Shinohara A."/>
            <person name="Yoshida Y."/>
            <person name="Fujiwara M."/>
            <person name="Mori M."/>
            <person name="Tomita M."/>
            <person name="Arakawa K."/>
        </authorList>
    </citation>
    <scope>NUCLEOTIDE SEQUENCE [LARGE SCALE GENOMIC DNA]</scope>
</reference>
<evidence type="ECO:0000313" key="1">
    <source>
        <dbReference type="EMBL" id="GBN27560.1"/>
    </source>
</evidence>
<keyword evidence="2" id="KW-1185">Reference proteome</keyword>
<proteinExistence type="predicted"/>
<organism evidence="1 2">
    <name type="scientific">Araneus ventricosus</name>
    <name type="common">Orbweaver spider</name>
    <name type="synonym">Epeira ventricosa</name>
    <dbReference type="NCBI Taxonomy" id="182803"/>
    <lineage>
        <taxon>Eukaryota</taxon>
        <taxon>Metazoa</taxon>
        <taxon>Ecdysozoa</taxon>
        <taxon>Arthropoda</taxon>
        <taxon>Chelicerata</taxon>
        <taxon>Arachnida</taxon>
        <taxon>Araneae</taxon>
        <taxon>Araneomorphae</taxon>
        <taxon>Entelegynae</taxon>
        <taxon>Araneoidea</taxon>
        <taxon>Araneidae</taxon>
        <taxon>Araneus</taxon>
    </lineage>
</organism>
<protein>
    <submittedName>
        <fullName evidence="1">Uncharacterized protein</fullName>
    </submittedName>
</protein>
<evidence type="ECO:0000313" key="2">
    <source>
        <dbReference type="Proteomes" id="UP000499080"/>
    </source>
</evidence>
<accession>A0A4Y2MMJ0</accession>
<name>A0A4Y2MMJ0_ARAVE</name>
<sequence length="94" mass="10714">MFVFGETLKTILKPIPSNNEFLLRTRDTPESFQLPTGDIFARNEHAVRNEGQEFLQCSYAVVVVSIEYEHGKEVLKTIGFSSFTKTSDLRTKTL</sequence>
<dbReference type="AlphaFoldDB" id="A0A4Y2MMJ0"/>
<dbReference type="EMBL" id="BGPR01007525">
    <property type="protein sequence ID" value="GBN27560.1"/>
    <property type="molecule type" value="Genomic_DNA"/>
</dbReference>
<gene>
    <name evidence="1" type="ORF">AVEN_139712_1</name>
</gene>
<dbReference type="Proteomes" id="UP000499080">
    <property type="component" value="Unassembled WGS sequence"/>
</dbReference>
<comment type="caution">
    <text evidence="1">The sequence shown here is derived from an EMBL/GenBank/DDBJ whole genome shotgun (WGS) entry which is preliminary data.</text>
</comment>